<reference evidence="4" key="1">
    <citation type="submission" date="2018-06" db="EMBL/GenBank/DDBJ databases">
        <authorList>
            <person name="Zhirakovskaya E."/>
        </authorList>
    </citation>
    <scope>NUCLEOTIDE SEQUENCE</scope>
</reference>
<name>A0A3B1CMX6_9ZZZZ</name>
<dbReference type="Pfam" id="PF01625">
    <property type="entry name" value="PMSR"/>
    <property type="match status" value="1"/>
</dbReference>
<dbReference type="EC" id="1.8.4.11" evidence="1"/>
<dbReference type="Gene3D" id="3.30.1060.10">
    <property type="entry name" value="Peptide methionine sulphoxide reductase MsrA"/>
    <property type="match status" value="1"/>
</dbReference>
<evidence type="ECO:0000259" key="3">
    <source>
        <dbReference type="Pfam" id="PF01625"/>
    </source>
</evidence>
<dbReference type="PANTHER" id="PTHR43774">
    <property type="entry name" value="PEPTIDE METHIONINE SULFOXIDE REDUCTASE"/>
    <property type="match status" value="1"/>
</dbReference>
<dbReference type="PANTHER" id="PTHR43774:SF1">
    <property type="entry name" value="PEPTIDE METHIONINE SULFOXIDE REDUCTASE MSRA 2"/>
    <property type="match status" value="1"/>
</dbReference>
<protein>
    <recommendedName>
        <fullName evidence="1">peptide-methionine (S)-S-oxide reductase</fullName>
        <ecNumber evidence="1">1.8.4.11</ecNumber>
    </recommendedName>
</protein>
<organism evidence="4">
    <name type="scientific">hydrothermal vent metagenome</name>
    <dbReference type="NCBI Taxonomy" id="652676"/>
    <lineage>
        <taxon>unclassified sequences</taxon>
        <taxon>metagenomes</taxon>
        <taxon>ecological metagenomes</taxon>
    </lineage>
</organism>
<evidence type="ECO:0000313" key="4">
    <source>
        <dbReference type="EMBL" id="VAX27841.1"/>
    </source>
</evidence>
<dbReference type="AlphaFoldDB" id="A0A3B1CMX6"/>
<feature type="domain" description="Peptide methionine sulphoxide reductase MsrA" evidence="3">
    <location>
        <begin position="37"/>
        <end position="187"/>
    </location>
</feature>
<dbReference type="EMBL" id="UOGF01000034">
    <property type="protein sequence ID" value="VAX27841.1"/>
    <property type="molecule type" value="Genomic_DNA"/>
</dbReference>
<proteinExistence type="inferred from homology"/>
<keyword evidence="2 4" id="KW-0560">Oxidoreductase</keyword>
<dbReference type="SUPFAM" id="SSF55068">
    <property type="entry name" value="Peptide methionine sulfoxide reductase"/>
    <property type="match status" value="1"/>
</dbReference>
<dbReference type="HAMAP" id="MF_01401">
    <property type="entry name" value="MsrA"/>
    <property type="match status" value="1"/>
</dbReference>
<dbReference type="GO" id="GO:0008113">
    <property type="term" value="F:peptide-methionine (S)-S-oxide reductase activity"/>
    <property type="evidence" value="ECO:0007669"/>
    <property type="project" value="UniProtKB-EC"/>
</dbReference>
<evidence type="ECO:0000256" key="2">
    <source>
        <dbReference type="ARBA" id="ARBA00023002"/>
    </source>
</evidence>
<sequence>MKTIRNSDIGRFLTALFLISVMAGSKTSMANESVEIAVFAGGCFWCTEHDFDQVEGVISTTSGYIGGHTVDPTYQEISAGGTGHTEAVRIVFDHTRISYEKLLDIFWRSIDPTVENRQFCDQGNQYRSGIFYQNDQQKKLALASKEKLEKNKPFQAKIVTEITEGSEFYLAEKYHQDFHEKNPIRYKLYRFSCGRDQRLEALWGDFQQLSGG</sequence>
<accession>A0A3B1CMX6</accession>
<dbReference type="InterPro" id="IPR036509">
    <property type="entry name" value="Met_Sox_Rdtase_MsrA_sf"/>
</dbReference>
<dbReference type="InterPro" id="IPR002569">
    <property type="entry name" value="Met_Sox_Rdtase_MsrA_dom"/>
</dbReference>
<dbReference type="NCBIfam" id="TIGR00401">
    <property type="entry name" value="msrA"/>
    <property type="match status" value="1"/>
</dbReference>
<evidence type="ECO:0000256" key="1">
    <source>
        <dbReference type="ARBA" id="ARBA00012502"/>
    </source>
</evidence>
<gene>
    <name evidence="4" type="ORF">MNBD_NITROSPIRAE01-1430</name>
</gene>